<dbReference type="AlphaFoldDB" id="A0A378RKX1"/>
<dbReference type="Gene3D" id="1.25.40.10">
    <property type="entry name" value="Tetratricopeptide repeat domain"/>
    <property type="match status" value="1"/>
</dbReference>
<dbReference type="PROSITE" id="PS51257">
    <property type="entry name" value="PROKAR_LIPOPROTEIN"/>
    <property type="match status" value="1"/>
</dbReference>
<evidence type="ECO:0000313" key="3">
    <source>
        <dbReference type="Proteomes" id="UP000255024"/>
    </source>
</evidence>
<gene>
    <name evidence="2" type="ORF">NCTC11179_01239</name>
</gene>
<proteinExistence type="predicted"/>
<dbReference type="InterPro" id="IPR011990">
    <property type="entry name" value="TPR-like_helical_dom_sf"/>
</dbReference>
<feature type="chain" id="PRO_5016829450" description="Tetratricopeptide repeat protein" evidence="1">
    <location>
        <begin position="24"/>
        <end position="472"/>
    </location>
</feature>
<dbReference type="RefSeq" id="WP_115090586.1">
    <property type="nucleotide sequence ID" value="NZ_CP068107.1"/>
</dbReference>
<name>A0A378RKX1_MYROD</name>
<dbReference type="EMBL" id="UGQL01000001">
    <property type="protein sequence ID" value="STZ27703.1"/>
    <property type="molecule type" value="Genomic_DNA"/>
</dbReference>
<evidence type="ECO:0000256" key="1">
    <source>
        <dbReference type="SAM" id="SignalP"/>
    </source>
</evidence>
<feature type="signal peptide" evidence="1">
    <location>
        <begin position="1"/>
        <end position="23"/>
    </location>
</feature>
<organism evidence="2 3">
    <name type="scientific">Myroides odoratus</name>
    <name type="common">Flavobacterium odoratum</name>
    <dbReference type="NCBI Taxonomy" id="256"/>
    <lineage>
        <taxon>Bacteria</taxon>
        <taxon>Pseudomonadati</taxon>
        <taxon>Bacteroidota</taxon>
        <taxon>Flavobacteriia</taxon>
        <taxon>Flavobacteriales</taxon>
        <taxon>Flavobacteriaceae</taxon>
        <taxon>Myroides</taxon>
    </lineage>
</organism>
<evidence type="ECO:0008006" key="4">
    <source>
        <dbReference type="Google" id="ProtNLM"/>
    </source>
</evidence>
<keyword evidence="3" id="KW-1185">Reference proteome</keyword>
<accession>A0A378RKX1</accession>
<sequence>MKKISIALSIVFTLALTTVSCVDNPYVTEDNYLNKPNAGQSWVIGLQKQMALTTNIIVINAEITSDNYFNNYTQYSKVFDQPQIDYFDPDVNNLQASIQALREMATYGLEVVLPKDPTLTETDIAYMNFCKGYANLLGGELFLGLPESNLGPVITAQDMLKKAVEHFTKAYELETKADSKNAYALFIARANYRLGNKAQAKQYAEMAIATPNLLYNIQFDGKNSVPNEMQNATYDALPNRLAPLPRLDYLDPKFFSVGTPQNDQKSLALAKGEEGYLILAEIALATQDIAGSKHQLYQLLDLVASRPTELVDDKRETRNGGIRSDYPLKEVKVRFDANEPEKEGYVLDRQKGKVLVSKVSGTKVTKADIESITTADELLYTIYLLRQEIFISEGRRLADLGIKFPISQIEAGNNAHVSAEYTKALIPDFIPAKAGMDDFTTDTTTGTVTMKYDMNKVLVTHKNSPYIMPLFK</sequence>
<reference evidence="2 3" key="1">
    <citation type="submission" date="2018-06" db="EMBL/GenBank/DDBJ databases">
        <authorList>
            <consortium name="Pathogen Informatics"/>
            <person name="Doyle S."/>
        </authorList>
    </citation>
    <scope>NUCLEOTIDE SEQUENCE [LARGE SCALE GENOMIC DNA]</scope>
    <source>
        <strain evidence="2 3">NCTC11179</strain>
    </source>
</reference>
<keyword evidence="1" id="KW-0732">Signal</keyword>
<protein>
    <recommendedName>
        <fullName evidence="4">Tetratricopeptide repeat protein</fullName>
    </recommendedName>
</protein>
<dbReference type="Proteomes" id="UP000255024">
    <property type="component" value="Unassembled WGS sequence"/>
</dbReference>
<evidence type="ECO:0000313" key="2">
    <source>
        <dbReference type="EMBL" id="STZ27703.1"/>
    </source>
</evidence>